<dbReference type="AlphaFoldDB" id="A0A9P8TQJ1"/>
<organism evidence="1 2">
    <name type="scientific">Wickerhamomyces pijperi</name>
    <name type="common">Yeast</name>
    <name type="synonym">Pichia pijperi</name>
    <dbReference type="NCBI Taxonomy" id="599730"/>
    <lineage>
        <taxon>Eukaryota</taxon>
        <taxon>Fungi</taxon>
        <taxon>Dikarya</taxon>
        <taxon>Ascomycota</taxon>
        <taxon>Saccharomycotina</taxon>
        <taxon>Saccharomycetes</taxon>
        <taxon>Phaffomycetales</taxon>
        <taxon>Wickerhamomycetaceae</taxon>
        <taxon>Wickerhamomyces</taxon>
    </lineage>
</organism>
<dbReference type="Proteomes" id="UP000774326">
    <property type="component" value="Unassembled WGS sequence"/>
</dbReference>
<accession>A0A9P8TQJ1</accession>
<evidence type="ECO:0000313" key="2">
    <source>
        <dbReference type="Proteomes" id="UP000774326"/>
    </source>
</evidence>
<proteinExistence type="predicted"/>
<comment type="caution">
    <text evidence="1">The sequence shown here is derived from an EMBL/GenBank/DDBJ whole genome shotgun (WGS) entry which is preliminary data.</text>
</comment>
<name>A0A9P8TQJ1_WICPI</name>
<gene>
    <name evidence="1" type="ORF">WICPIJ_001505</name>
</gene>
<evidence type="ECO:0000313" key="1">
    <source>
        <dbReference type="EMBL" id="KAH3687511.1"/>
    </source>
</evidence>
<dbReference type="EMBL" id="JAEUBG010000781">
    <property type="protein sequence ID" value="KAH3687511.1"/>
    <property type="molecule type" value="Genomic_DNA"/>
</dbReference>
<reference evidence="1" key="1">
    <citation type="journal article" date="2021" name="Open Biol.">
        <title>Shared evolutionary footprints suggest mitochondrial oxidative damage underlies multiple complex I losses in fungi.</title>
        <authorList>
            <person name="Schikora-Tamarit M.A."/>
            <person name="Marcet-Houben M."/>
            <person name="Nosek J."/>
            <person name="Gabaldon T."/>
        </authorList>
    </citation>
    <scope>NUCLEOTIDE SEQUENCE</scope>
    <source>
        <strain evidence="1">CBS2887</strain>
    </source>
</reference>
<reference evidence="1" key="2">
    <citation type="submission" date="2021-01" db="EMBL/GenBank/DDBJ databases">
        <authorList>
            <person name="Schikora-Tamarit M.A."/>
        </authorList>
    </citation>
    <scope>NUCLEOTIDE SEQUENCE</scope>
    <source>
        <strain evidence="1">CBS2887</strain>
    </source>
</reference>
<sequence>MVAFWESPLHGLDESSQQSTQLNVGELFTDTSVSTTTEWQVWRGDTLRDRTETVIDSVSASVTVVIVVLEVVVPSVWVECFGLWEVGFVGVGEAWRD</sequence>
<protein>
    <submittedName>
        <fullName evidence="1">Uncharacterized protein</fullName>
    </submittedName>
</protein>
<keyword evidence="2" id="KW-1185">Reference proteome</keyword>